<dbReference type="InterPro" id="IPR036390">
    <property type="entry name" value="WH_DNA-bd_sf"/>
</dbReference>
<name>A0ABS7ZHX1_9MICO</name>
<proteinExistence type="predicted"/>
<protein>
    <submittedName>
        <fullName evidence="6">Winged helix-turn-helix transcriptional regulator</fullName>
    </submittedName>
</protein>
<dbReference type="PANTHER" id="PTHR33204">
    <property type="entry name" value="TRANSCRIPTIONAL REGULATOR, MARR FAMILY"/>
    <property type="match status" value="1"/>
</dbReference>
<sequence>MDRHGEGVARRGARGVLREDHRAPGRDPRGLTATAPARYAWAVAPRRNGLVERTVHPVVPPRAEYTLTEPGRGLRATVDLMCEWTRHHIEHIESARRPFDA</sequence>
<evidence type="ECO:0000256" key="1">
    <source>
        <dbReference type="ARBA" id="ARBA00023015"/>
    </source>
</evidence>
<dbReference type="SUPFAM" id="SSF46785">
    <property type="entry name" value="Winged helix' DNA-binding domain"/>
    <property type="match status" value="1"/>
</dbReference>
<evidence type="ECO:0000256" key="2">
    <source>
        <dbReference type="ARBA" id="ARBA00023125"/>
    </source>
</evidence>
<keyword evidence="3" id="KW-0804">Transcription</keyword>
<evidence type="ECO:0000256" key="4">
    <source>
        <dbReference type="SAM" id="MobiDB-lite"/>
    </source>
</evidence>
<dbReference type="PROSITE" id="PS51118">
    <property type="entry name" value="HTH_HXLR"/>
    <property type="match status" value="1"/>
</dbReference>
<dbReference type="Proteomes" id="UP001319870">
    <property type="component" value="Unassembled WGS sequence"/>
</dbReference>
<dbReference type="InterPro" id="IPR002577">
    <property type="entry name" value="HTH_HxlR"/>
</dbReference>
<dbReference type="Pfam" id="PF01638">
    <property type="entry name" value="HxlR"/>
    <property type="match status" value="1"/>
</dbReference>
<evidence type="ECO:0000256" key="3">
    <source>
        <dbReference type="ARBA" id="ARBA00023163"/>
    </source>
</evidence>
<dbReference type="EMBL" id="JAIXCQ010000008">
    <property type="protein sequence ID" value="MCA5894097.1"/>
    <property type="molecule type" value="Genomic_DNA"/>
</dbReference>
<accession>A0ABS7ZHX1</accession>
<dbReference type="Gene3D" id="1.10.10.10">
    <property type="entry name" value="Winged helix-like DNA-binding domain superfamily/Winged helix DNA-binding domain"/>
    <property type="match status" value="1"/>
</dbReference>
<dbReference type="RefSeq" id="WP_225566006.1">
    <property type="nucleotide sequence ID" value="NZ_JAIXCQ010000008.1"/>
</dbReference>
<evidence type="ECO:0000313" key="6">
    <source>
        <dbReference type="EMBL" id="MCA5894097.1"/>
    </source>
</evidence>
<feature type="region of interest" description="Disordered" evidence="4">
    <location>
        <begin position="1"/>
        <end position="34"/>
    </location>
</feature>
<keyword evidence="2" id="KW-0238">DNA-binding</keyword>
<evidence type="ECO:0000259" key="5">
    <source>
        <dbReference type="PROSITE" id="PS51118"/>
    </source>
</evidence>
<reference evidence="6 7" key="1">
    <citation type="submission" date="2021-09" db="EMBL/GenBank/DDBJ databases">
        <title>Isoptericola luteus sp. nov., a novel bacterium isolated from Harbin, the capital city of Heilongjiang province.</title>
        <authorList>
            <person name="Li J."/>
        </authorList>
    </citation>
    <scope>NUCLEOTIDE SEQUENCE [LARGE SCALE GENOMIC DNA]</scope>
    <source>
        <strain evidence="6 7">NEAU-Y5</strain>
    </source>
</reference>
<comment type="caution">
    <text evidence="6">The sequence shown here is derived from an EMBL/GenBank/DDBJ whole genome shotgun (WGS) entry which is preliminary data.</text>
</comment>
<organism evidence="6 7">
    <name type="scientific">Isoptericola luteus</name>
    <dbReference type="NCBI Taxonomy" id="2879484"/>
    <lineage>
        <taxon>Bacteria</taxon>
        <taxon>Bacillati</taxon>
        <taxon>Actinomycetota</taxon>
        <taxon>Actinomycetes</taxon>
        <taxon>Micrococcales</taxon>
        <taxon>Promicromonosporaceae</taxon>
        <taxon>Isoptericola</taxon>
    </lineage>
</organism>
<feature type="compositionally biased region" description="Basic and acidic residues" evidence="4">
    <location>
        <begin position="16"/>
        <end position="29"/>
    </location>
</feature>
<keyword evidence="7" id="KW-1185">Reference proteome</keyword>
<dbReference type="PANTHER" id="PTHR33204:SF39">
    <property type="entry name" value="TRANSCRIPTIONAL REGULATORY PROTEIN"/>
    <property type="match status" value="1"/>
</dbReference>
<keyword evidence="1" id="KW-0805">Transcription regulation</keyword>
<dbReference type="InterPro" id="IPR036388">
    <property type="entry name" value="WH-like_DNA-bd_sf"/>
</dbReference>
<evidence type="ECO:0000313" key="7">
    <source>
        <dbReference type="Proteomes" id="UP001319870"/>
    </source>
</evidence>
<feature type="domain" description="HTH hxlR-type" evidence="5">
    <location>
        <begin position="1"/>
        <end position="93"/>
    </location>
</feature>
<gene>
    <name evidence="6" type="ORF">LEP48_12165</name>
</gene>